<dbReference type="EMBL" id="IACK01083274">
    <property type="protein sequence ID" value="LAA81131.1"/>
    <property type="molecule type" value="Transcribed_RNA"/>
</dbReference>
<name>A0A2D4IAA0_MICLE</name>
<feature type="compositionally biased region" description="Polar residues" evidence="1">
    <location>
        <begin position="115"/>
        <end position="127"/>
    </location>
</feature>
<protein>
    <submittedName>
        <fullName evidence="2">Uncharacterized protein</fullName>
    </submittedName>
</protein>
<reference evidence="2" key="1">
    <citation type="submission" date="2017-07" db="EMBL/GenBank/DDBJ databases">
        <authorList>
            <person name="Mikheyev A."/>
            <person name="Grau M."/>
        </authorList>
    </citation>
    <scope>NUCLEOTIDE SEQUENCE</scope>
    <source>
        <tissue evidence="2">Venom_gland</tissue>
    </source>
</reference>
<evidence type="ECO:0000256" key="1">
    <source>
        <dbReference type="SAM" id="MobiDB-lite"/>
    </source>
</evidence>
<feature type="region of interest" description="Disordered" evidence="1">
    <location>
        <begin position="1"/>
        <end position="26"/>
    </location>
</feature>
<dbReference type="EMBL" id="IACK01083276">
    <property type="protein sequence ID" value="LAA81135.1"/>
    <property type="molecule type" value="Transcribed_RNA"/>
</dbReference>
<evidence type="ECO:0000313" key="2">
    <source>
        <dbReference type="EMBL" id="LAA81135.1"/>
    </source>
</evidence>
<sequence>MEKDQNSATGGELQEGARRPSPSELLTEAAGSYLGVMMDAFRMAAEKGDLGAVPKYHHPDEFKQPEKELLSEPKMIAPAEWRRGKPLGADFSQENISPLIDHGSPTGPEWRRPSPSLQETNFTSQPV</sequence>
<accession>A0A2D4IAA0</accession>
<organism evidence="2">
    <name type="scientific">Micrurus lemniscatus lemniscatus</name>
    <dbReference type="NCBI Taxonomy" id="129467"/>
    <lineage>
        <taxon>Eukaryota</taxon>
        <taxon>Metazoa</taxon>
        <taxon>Chordata</taxon>
        <taxon>Craniata</taxon>
        <taxon>Vertebrata</taxon>
        <taxon>Euteleostomi</taxon>
        <taxon>Lepidosauria</taxon>
        <taxon>Squamata</taxon>
        <taxon>Bifurcata</taxon>
        <taxon>Unidentata</taxon>
        <taxon>Episquamata</taxon>
        <taxon>Toxicofera</taxon>
        <taxon>Serpentes</taxon>
        <taxon>Colubroidea</taxon>
        <taxon>Elapidae</taxon>
        <taxon>Elapinae</taxon>
        <taxon>Micrurus</taxon>
    </lineage>
</organism>
<reference evidence="2" key="2">
    <citation type="submission" date="2017-11" db="EMBL/GenBank/DDBJ databases">
        <title>Coralsnake Venomics: Analyses of Venom Gland Transcriptomes and Proteomes of Six Brazilian Taxa.</title>
        <authorList>
            <person name="Aird S.D."/>
            <person name="Jorge da Silva N."/>
            <person name="Qiu L."/>
            <person name="Villar-Briones A."/>
            <person name="Aparecida-Saddi V."/>
            <person name="Campos-Telles M.P."/>
            <person name="Grau M."/>
            <person name="Mikheyev A.S."/>
        </authorList>
    </citation>
    <scope>NUCLEOTIDE SEQUENCE</scope>
    <source>
        <tissue evidence="2">Venom_gland</tissue>
    </source>
</reference>
<proteinExistence type="predicted"/>
<dbReference type="AlphaFoldDB" id="A0A2D4IAA0"/>
<feature type="region of interest" description="Disordered" evidence="1">
    <location>
        <begin position="86"/>
        <end position="127"/>
    </location>
</feature>